<dbReference type="PANTHER" id="PTHR37691">
    <property type="entry name" value="BLR3518 PROTEIN"/>
    <property type="match status" value="1"/>
</dbReference>
<dbReference type="RefSeq" id="WP_012186181.1">
    <property type="nucleotide sequence ID" value="NC_009954.1"/>
</dbReference>
<keyword evidence="2" id="KW-1185">Reference proteome</keyword>
<dbReference type="HOGENOM" id="CLU_127515_4_1_2"/>
<dbReference type="Gene3D" id="3.40.1260.10">
    <property type="entry name" value="DsrEFH-like"/>
    <property type="match status" value="1"/>
</dbReference>
<evidence type="ECO:0000313" key="2">
    <source>
        <dbReference type="Proteomes" id="UP000001137"/>
    </source>
</evidence>
<dbReference type="Proteomes" id="UP000001137">
    <property type="component" value="Chromosome"/>
</dbReference>
<dbReference type="InterPro" id="IPR027396">
    <property type="entry name" value="DsrEFH-like"/>
</dbReference>
<protein>
    <submittedName>
        <fullName evidence="1">Uncharacterized protein</fullName>
    </submittedName>
</protein>
<dbReference type="SUPFAM" id="SSF75169">
    <property type="entry name" value="DsrEFH-like"/>
    <property type="match status" value="1"/>
</dbReference>
<dbReference type="GeneID" id="5708889"/>
<proteinExistence type="predicted"/>
<dbReference type="KEGG" id="cma:Cmaq_1135"/>
<accession>A8MDV6</accession>
<sequence length="110" mass="12106">MNYRVVAQVSDLDKVKAALVSCRNLLEDLGNVQLEVVFNQMAVRALVKGSEYEGDVDELIKMGVLIVACRNAMRLNNINEGDLINGVAIVNAGVGEIVRKMADGWLYLRL</sequence>
<evidence type="ECO:0000313" key="1">
    <source>
        <dbReference type="EMBL" id="ABW01962.1"/>
    </source>
</evidence>
<dbReference type="eggNOG" id="arCOG04394">
    <property type="taxonomic scope" value="Archaea"/>
</dbReference>
<organism evidence="1 2">
    <name type="scientific">Caldivirga maquilingensis (strain ATCC 700844 / DSM 13496 / JCM 10307 / IC-167)</name>
    <dbReference type="NCBI Taxonomy" id="397948"/>
    <lineage>
        <taxon>Archaea</taxon>
        <taxon>Thermoproteota</taxon>
        <taxon>Thermoprotei</taxon>
        <taxon>Thermoproteales</taxon>
        <taxon>Thermoproteaceae</taxon>
        <taxon>Caldivirga</taxon>
    </lineage>
</organism>
<dbReference type="AlphaFoldDB" id="A8MDV6"/>
<reference evidence="1 2" key="1">
    <citation type="submission" date="2007-10" db="EMBL/GenBank/DDBJ databases">
        <title>Complete sequence of Caldivirga maquilingensis IC-167.</title>
        <authorList>
            <consortium name="US DOE Joint Genome Institute"/>
            <person name="Copeland A."/>
            <person name="Lucas S."/>
            <person name="Lapidus A."/>
            <person name="Barry K."/>
            <person name="Glavina del Rio T."/>
            <person name="Dalin E."/>
            <person name="Tice H."/>
            <person name="Pitluck S."/>
            <person name="Saunders E."/>
            <person name="Brettin T."/>
            <person name="Bruce D."/>
            <person name="Detter J.C."/>
            <person name="Han C."/>
            <person name="Schmutz J."/>
            <person name="Larimer F."/>
            <person name="Land M."/>
            <person name="Hauser L."/>
            <person name="Kyrpides N."/>
            <person name="Ivanova N."/>
            <person name="Biddle J.F."/>
            <person name="Zhang Z."/>
            <person name="Fitz-Gibbon S.T."/>
            <person name="Lowe T.M."/>
            <person name="Saltikov C."/>
            <person name="House C.H."/>
            <person name="Richardson P."/>
        </authorList>
    </citation>
    <scope>NUCLEOTIDE SEQUENCE [LARGE SCALE GENOMIC DNA]</scope>
    <source>
        <strain evidence="2">ATCC 700844 / DSM 13496 / JCM 10307 / IC-167</strain>
    </source>
</reference>
<name>A8MDV6_CALMQ</name>
<dbReference type="OrthoDB" id="57062at2157"/>
<gene>
    <name evidence="1" type="ordered locus">Cmaq_1135</name>
</gene>
<dbReference type="EMBL" id="CP000852">
    <property type="protein sequence ID" value="ABW01962.1"/>
    <property type="molecule type" value="Genomic_DNA"/>
</dbReference>
<dbReference type="PANTHER" id="PTHR37691:SF1">
    <property type="entry name" value="BLR3518 PROTEIN"/>
    <property type="match status" value="1"/>
</dbReference>